<accession>A0A451AXK5</accession>
<keyword evidence="2" id="KW-0170">Cobalt</keyword>
<dbReference type="EMBL" id="CAADFZ010000031">
    <property type="protein sequence ID" value="VFK63254.1"/>
    <property type="molecule type" value="Genomic_DNA"/>
</dbReference>
<dbReference type="InterPro" id="IPR036594">
    <property type="entry name" value="Meth_synthase_dom"/>
</dbReference>
<dbReference type="GO" id="GO:0031419">
    <property type="term" value="F:cobalamin binding"/>
    <property type="evidence" value="ECO:0007669"/>
    <property type="project" value="InterPro"/>
</dbReference>
<dbReference type="AlphaFoldDB" id="A0A451AXK5"/>
<dbReference type="Pfam" id="PF02607">
    <property type="entry name" value="B12-binding_2"/>
    <property type="match status" value="1"/>
</dbReference>
<dbReference type="EMBL" id="CAADGD010000038">
    <property type="protein sequence ID" value="VFK70784.1"/>
    <property type="molecule type" value="Genomic_DNA"/>
</dbReference>
<dbReference type="Gene3D" id="3.40.50.280">
    <property type="entry name" value="Cobalamin-binding domain"/>
    <property type="match status" value="1"/>
</dbReference>
<dbReference type="PROSITE" id="PS51332">
    <property type="entry name" value="B12_BINDING"/>
    <property type="match status" value="1"/>
</dbReference>
<protein>
    <submittedName>
        <fullName evidence="5">Methylmalonyl-CoA mutase C-terminal domain-containing protein</fullName>
    </submittedName>
</protein>
<dbReference type="Gene3D" id="1.10.1240.10">
    <property type="entry name" value="Methionine synthase domain"/>
    <property type="match status" value="1"/>
</dbReference>
<dbReference type="GO" id="GO:0008705">
    <property type="term" value="F:methionine synthase activity"/>
    <property type="evidence" value="ECO:0007669"/>
    <property type="project" value="TreeGrafter"/>
</dbReference>
<dbReference type="SUPFAM" id="SSF47644">
    <property type="entry name" value="Methionine synthase domain"/>
    <property type="match status" value="1"/>
</dbReference>
<evidence type="ECO:0000313" key="5">
    <source>
        <dbReference type="EMBL" id="VFK70784.1"/>
    </source>
</evidence>
<keyword evidence="1" id="KW-0479">Metal-binding</keyword>
<dbReference type="InterPro" id="IPR003759">
    <property type="entry name" value="Cbl-bd_cap"/>
</dbReference>
<evidence type="ECO:0000256" key="1">
    <source>
        <dbReference type="ARBA" id="ARBA00022723"/>
    </source>
</evidence>
<organism evidence="5">
    <name type="scientific">Candidatus Kentrum sp. UNK</name>
    <dbReference type="NCBI Taxonomy" id="2126344"/>
    <lineage>
        <taxon>Bacteria</taxon>
        <taxon>Pseudomonadati</taxon>
        <taxon>Pseudomonadota</taxon>
        <taxon>Gammaproteobacteria</taxon>
        <taxon>Candidatus Kentrum</taxon>
    </lineage>
</organism>
<evidence type="ECO:0000313" key="4">
    <source>
        <dbReference type="EMBL" id="VFK63254.1"/>
    </source>
</evidence>
<evidence type="ECO:0000256" key="2">
    <source>
        <dbReference type="ARBA" id="ARBA00023285"/>
    </source>
</evidence>
<dbReference type="GO" id="GO:0046872">
    <property type="term" value="F:metal ion binding"/>
    <property type="evidence" value="ECO:0007669"/>
    <property type="project" value="UniProtKB-KW"/>
</dbReference>
<dbReference type="Pfam" id="PF02310">
    <property type="entry name" value="B12-binding"/>
    <property type="match status" value="1"/>
</dbReference>
<gene>
    <name evidence="4" type="ORF">BECKUNK1418G_GA0071005_103117</name>
    <name evidence="5" type="ORF">BECKUNK1418H_GA0071006_103817</name>
</gene>
<dbReference type="InterPro" id="IPR050554">
    <property type="entry name" value="Met_Synthase/Corrinoid"/>
</dbReference>
<name>A0A451AXK5_9GAMM</name>
<dbReference type="GO" id="GO:0046653">
    <property type="term" value="P:tetrahydrofolate metabolic process"/>
    <property type="evidence" value="ECO:0007669"/>
    <property type="project" value="TreeGrafter"/>
</dbReference>
<dbReference type="GO" id="GO:0005829">
    <property type="term" value="C:cytosol"/>
    <property type="evidence" value="ECO:0007669"/>
    <property type="project" value="TreeGrafter"/>
</dbReference>
<reference evidence="5" key="1">
    <citation type="submission" date="2019-02" db="EMBL/GenBank/DDBJ databases">
        <authorList>
            <person name="Gruber-Vodicka R. H."/>
            <person name="Seah K. B. B."/>
        </authorList>
    </citation>
    <scope>NUCLEOTIDE SEQUENCE</scope>
    <source>
        <strain evidence="5">BECK_BY19</strain>
        <strain evidence="4">BECK_BY8</strain>
    </source>
</reference>
<dbReference type="SUPFAM" id="SSF52242">
    <property type="entry name" value="Cobalamin (vitamin B12)-binding domain"/>
    <property type="match status" value="1"/>
</dbReference>
<dbReference type="GO" id="GO:0050667">
    <property type="term" value="P:homocysteine metabolic process"/>
    <property type="evidence" value="ECO:0007669"/>
    <property type="project" value="TreeGrafter"/>
</dbReference>
<dbReference type="InterPro" id="IPR036724">
    <property type="entry name" value="Cobalamin-bd_sf"/>
</dbReference>
<dbReference type="PANTHER" id="PTHR45833:SF1">
    <property type="entry name" value="METHIONINE SYNTHASE"/>
    <property type="match status" value="1"/>
</dbReference>
<feature type="domain" description="B12-binding" evidence="3">
    <location>
        <begin position="174"/>
        <end position="299"/>
    </location>
</feature>
<proteinExistence type="predicted"/>
<dbReference type="InterPro" id="IPR006158">
    <property type="entry name" value="Cobalamin-bd"/>
</dbReference>
<evidence type="ECO:0000259" key="3">
    <source>
        <dbReference type="PROSITE" id="PS51332"/>
    </source>
</evidence>
<sequence>MWSLSLLSGAMRLYHFTMRPLMMHSGVRATATGHVLYGYGPAQVGFNLSFTSCGRLAARFETKPSMPADHAICEDERGINQISTNGADMNKRLVEFKNALLSLERPRVRTILQEATESMEPLQCIETIVLPVLQEIGDEWEKGNIALSEFYLCGRISEEAVTEILPAAFPRRTTQPRIAIAVLLDHHSLGKRIVYSILRSYGFEIMDFGTGLTAREIAERAAQEKIEILLISTLMLNSALMVKDLREALDSRGIRIKIIVGGAPFRFDTNLWKEVGADAMAMQASEAVSVIEKAMEEMA</sequence>
<dbReference type="PANTHER" id="PTHR45833">
    <property type="entry name" value="METHIONINE SYNTHASE"/>
    <property type="match status" value="1"/>
</dbReference>